<evidence type="ECO:0000313" key="2">
    <source>
        <dbReference type="Proteomes" id="UP000234681"/>
    </source>
</evidence>
<dbReference type="AlphaFoldDB" id="A6IJM6"/>
<sequence>MLTPGPVSLSPAASGSDTELSVLSSTMSAYMLPRFLP</sequence>
<name>A6IJM6_RAT</name>
<accession>A6IJM6</accession>
<gene>
    <name evidence="1" type="ORF">rCG_35748</name>
</gene>
<reference evidence="2" key="1">
    <citation type="submission" date="2005-09" db="EMBL/GenBank/DDBJ databases">
        <authorList>
            <person name="Mural R.J."/>
            <person name="Li P.W."/>
            <person name="Adams M.D."/>
            <person name="Amanatides P.G."/>
            <person name="Baden-Tillson H."/>
            <person name="Barnstead M."/>
            <person name="Chin S.H."/>
            <person name="Dew I."/>
            <person name="Evans C.A."/>
            <person name="Ferriera S."/>
            <person name="Flanigan M."/>
            <person name="Fosler C."/>
            <person name="Glodek A."/>
            <person name="Gu Z."/>
            <person name="Holt R.A."/>
            <person name="Jennings D."/>
            <person name="Kraft C.L."/>
            <person name="Lu F."/>
            <person name="Nguyen T."/>
            <person name="Nusskern D.R."/>
            <person name="Pfannkoch C.M."/>
            <person name="Sitter C."/>
            <person name="Sutton G.G."/>
            <person name="Venter J.C."/>
            <person name="Wang Z."/>
            <person name="Woodage T."/>
            <person name="Zheng X.H."/>
            <person name="Zhong F."/>
        </authorList>
    </citation>
    <scope>NUCLEOTIDE SEQUENCE [LARGE SCALE GENOMIC DNA]</scope>
    <source>
        <strain>BN</strain>
        <strain evidence="2">Sprague-Dawley</strain>
    </source>
</reference>
<dbReference type="EMBL" id="CH473963">
    <property type="protein sequence ID" value="EDL99939.1"/>
    <property type="molecule type" value="Genomic_DNA"/>
</dbReference>
<protein>
    <submittedName>
        <fullName evidence="1">RCG35748</fullName>
    </submittedName>
</protein>
<dbReference type="Proteomes" id="UP000234681">
    <property type="component" value="Chromosome 14"/>
</dbReference>
<organism evidence="1 2">
    <name type="scientific">Rattus norvegicus</name>
    <name type="common">Rat</name>
    <dbReference type="NCBI Taxonomy" id="10116"/>
    <lineage>
        <taxon>Eukaryota</taxon>
        <taxon>Metazoa</taxon>
        <taxon>Chordata</taxon>
        <taxon>Craniata</taxon>
        <taxon>Vertebrata</taxon>
        <taxon>Euteleostomi</taxon>
        <taxon>Mammalia</taxon>
        <taxon>Eutheria</taxon>
        <taxon>Euarchontoglires</taxon>
        <taxon>Glires</taxon>
        <taxon>Rodentia</taxon>
        <taxon>Myomorpha</taxon>
        <taxon>Muroidea</taxon>
        <taxon>Muridae</taxon>
        <taxon>Murinae</taxon>
        <taxon>Rattus</taxon>
    </lineage>
</organism>
<proteinExistence type="predicted"/>
<evidence type="ECO:0000313" key="1">
    <source>
        <dbReference type="EMBL" id="EDL99939.1"/>
    </source>
</evidence>